<organism evidence="1">
    <name type="scientific">bioreactor metagenome</name>
    <dbReference type="NCBI Taxonomy" id="1076179"/>
    <lineage>
        <taxon>unclassified sequences</taxon>
        <taxon>metagenomes</taxon>
        <taxon>ecological metagenomes</taxon>
    </lineage>
</organism>
<sequence length="167" mass="18696">MAPALCMRGCLLGACAVVAELDHLAQDHPFADDGSERIHNQNFTFRIFLQQDFGGNFPRAAGAADAAGHAKIQHVFPGEKPRLKRAQESGCIDHRGLHHQRAVLAHAPEERFAVKHHTGLITNHFLFVERKRQGNDLYAAFGIFRFGQVRGRIGKKCERHCMLHLIC</sequence>
<gene>
    <name evidence="1" type="ORF">SDC9_129368</name>
</gene>
<accession>A0A645CZF5</accession>
<dbReference type="EMBL" id="VSSQ01031425">
    <property type="protein sequence ID" value="MPM82307.1"/>
    <property type="molecule type" value="Genomic_DNA"/>
</dbReference>
<evidence type="ECO:0000313" key="1">
    <source>
        <dbReference type="EMBL" id="MPM82307.1"/>
    </source>
</evidence>
<comment type="caution">
    <text evidence="1">The sequence shown here is derived from an EMBL/GenBank/DDBJ whole genome shotgun (WGS) entry which is preliminary data.</text>
</comment>
<reference evidence="1" key="1">
    <citation type="submission" date="2019-08" db="EMBL/GenBank/DDBJ databases">
        <authorList>
            <person name="Kucharzyk K."/>
            <person name="Murdoch R.W."/>
            <person name="Higgins S."/>
            <person name="Loffler F."/>
        </authorList>
    </citation>
    <scope>NUCLEOTIDE SEQUENCE</scope>
</reference>
<name>A0A645CZF5_9ZZZZ</name>
<protein>
    <submittedName>
        <fullName evidence="1">Uncharacterized protein</fullName>
    </submittedName>
</protein>
<dbReference type="AlphaFoldDB" id="A0A645CZF5"/>
<proteinExistence type="predicted"/>